<reference evidence="3 4" key="1">
    <citation type="submission" date="2012-06" db="EMBL/GenBank/DDBJ databases">
        <title>Complete genome of Terriglobus roseus DSM 18391.</title>
        <authorList>
            <consortium name="US DOE Joint Genome Institute (JGI-PGF)"/>
            <person name="Lucas S."/>
            <person name="Copeland A."/>
            <person name="Lapidus A."/>
            <person name="Glavina del Rio T."/>
            <person name="Dalin E."/>
            <person name="Tice H."/>
            <person name="Bruce D."/>
            <person name="Goodwin L."/>
            <person name="Pitluck S."/>
            <person name="Peters L."/>
            <person name="Mikhailova N."/>
            <person name="Munk A.C.C."/>
            <person name="Kyrpides N."/>
            <person name="Mavromatis K."/>
            <person name="Ivanova N."/>
            <person name="Brettin T."/>
            <person name="Detter J.C."/>
            <person name="Han C."/>
            <person name="Larimer F."/>
            <person name="Land M."/>
            <person name="Hauser L."/>
            <person name="Markowitz V."/>
            <person name="Cheng J.-F."/>
            <person name="Hugenholtz P."/>
            <person name="Woyke T."/>
            <person name="Wu D."/>
            <person name="Brambilla E."/>
            <person name="Klenk H.-P."/>
            <person name="Eisen J.A."/>
        </authorList>
    </citation>
    <scope>NUCLEOTIDE SEQUENCE [LARGE SCALE GENOMIC DNA]</scope>
    <source>
        <strain evidence="4">DSM 18391 / NRRL B-41598 / KBS 63</strain>
    </source>
</reference>
<evidence type="ECO:0000259" key="2">
    <source>
        <dbReference type="SMART" id="SM00909"/>
    </source>
</evidence>
<keyword evidence="1" id="KW-1133">Transmembrane helix</keyword>
<name>I3ZK44_TERRK</name>
<feature type="transmembrane region" description="Helical" evidence="1">
    <location>
        <begin position="7"/>
        <end position="27"/>
    </location>
</feature>
<dbReference type="Pfam" id="PF10646">
    <property type="entry name" value="Germane"/>
    <property type="match status" value="1"/>
</dbReference>
<keyword evidence="4" id="KW-1185">Reference proteome</keyword>
<dbReference type="KEGG" id="trs:Terro_3397"/>
<sequence>MISKYQRILFAVLLGSSVLMAVFLVYMHRRNFAEVKNADNTPIEAPVYSASEDVTLDLANDADGTITPTTRSIALPQQSAVRARALLEHLLAEYTLPRAKHVVGGGIAVDDVFLVNLPLGASVLNSGTLPSKEENADPLTHASGELAVVNLRGAWVEAHPPGITSETLTIQSIVGTLHTNLPEITKVRFLVEGRPRATLAGNVELDRTYDVDSTVTAPAGKPSE</sequence>
<feature type="domain" description="GerMN" evidence="2">
    <location>
        <begin position="83"/>
        <end position="200"/>
    </location>
</feature>
<evidence type="ECO:0000313" key="3">
    <source>
        <dbReference type="EMBL" id="AFL89612.1"/>
    </source>
</evidence>
<dbReference type="HOGENOM" id="CLU_1219219_0_0_0"/>
<dbReference type="InterPro" id="IPR019606">
    <property type="entry name" value="GerMN"/>
</dbReference>
<dbReference type="eggNOG" id="COG5401">
    <property type="taxonomic scope" value="Bacteria"/>
</dbReference>
<keyword evidence="1" id="KW-0812">Transmembrane</keyword>
<dbReference type="EMBL" id="CP003379">
    <property type="protein sequence ID" value="AFL89612.1"/>
    <property type="molecule type" value="Genomic_DNA"/>
</dbReference>
<proteinExistence type="predicted"/>
<dbReference type="STRING" id="926566.Terro_3397"/>
<dbReference type="RefSeq" id="WP_014786873.1">
    <property type="nucleotide sequence ID" value="NC_018014.1"/>
</dbReference>
<organism evidence="3 4">
    <name type="scientific">Terriglobus roseus (strain DSM 18391 / NRRL B-41598 / KBS 63)</name>
    <dbReference type="NCBI Taxonomy" id="926566"/>
    <lineage>
        <taxon>Bacteria</taxon>
        <taxon>Pseudomonadati</taxon>
        <taxon>Acidobacteriota</taxon>
        <taxon>Terriglobia</taxon>
        <taxon>Terriglobales</taxon>
        <taxon>Acidobacteriaceae</taxon>
        <taxon>Terriglobus</taxon>
    </lineage>
</organism>
<dbReference type="Proteomes" id="UP000006056">
    <property type="component" value="Chromosome"/>
</dbReference>
<evidence type="ECO:0000256" key="1">
    <source>
        <dbReference type="SAM" id="Phobius"/>
    </source>
</evidence>
<keyword evidence="1" id="KW-0472">Membrane</keyword>
<gene>
    <name evidence="3" type="ordered locus">Terro_3397</name>
</gene>
<dbReference type="OrthoDB" id="9809406at2"/>
<protein>
    <submittedName>
        <fullName evidence="3">Sporulation/spore germination protein</fullName>
    </submittedName>
</protein>
<evidence type="ECO:0000313" key="4">
    <source>
        <dbReference type="Proteomes" id="UP000006056"/>
    </source>
</evidence>
<dbReference type="SMART" id="SM00909">
    <property type="entry name" value="Germane"/>
    <property type="match status" value="1"/>
</dbReference>
<dbReference type="AlphaFoldDB" id="I3ZK44"/>
<accession>I3ZK44</accession>